<feature type="transmembrane region" description="Helical" evidence="14">
    <location>
        <begin position="515"/>
        <end position="533"/>
    </location>
</feature>
<reference evidence="17" key="1">
    <citation type="journal article" date="2006" name="Science">
        <title>Ancient noncoding elements conserved in the human genome.</title>
        <authorList>
            <person name="Venkatesh B."/>
            <person name="Kirkness E.F."/>
            <person name="Loh Y.H."/>
            <person name="Halpern A.L."/>
            <person name="Lee A.P."/>
            <person name="Johnson J."/>
            <person name="Dandona N."/>
            <person name="Viswanathan L.D."/>
            <person name="Tay A."/>
            <person name="Venter J.C."/>
            <person name="Strausberg R.L."/>
            <person name="Brenner S."/>
        </authorList>
    </citation>
    <scope>NUCLEOTIDE SEQUENCE [LARGE SCALE GENOMIC DNA]</scope>
</reference>
<evidence type="ECO:0000256" key="9">
    <source>
        <dbReference type="ARBA" id="ARBA00022989"/>
    </source>
</evidence>
<evidence type="ECO:0000256" key="3">
    <source>
        <dbReference type="ARBA" id="ARBA00004556"/>
    </source>
</evidence>
<dbReference type="Ensembl" id="ENSCMIT00000036831.1">
    <property type="protein sequence ID" value="ENSCMIP00000036292.1"/>
    <property type="gene ID" value="ENSCMIG00000015343.1"/>
</dbReference>
<evidence type="ECO:0000256" key="12">
    <source>
        <dbReference type="ARBA" id="ARBA00039240"/>
    </source>
</evidence>
<dbReference type="RefSeq" id="XP_042197754.1">
    <property type="nucleotide sequence ID" value="XM_042341820.1"/>
</dbReference>
<dbReference type="Proteomes" id="UP000314986">
    <property type="component" value="Unassembled WGS sequence"/>
</dbReference>
<evidence type="ECO:0000256" key="14">
    <source>
        <dbReference type="SAM" id="Phobius"/>
    </source>
</evidence>
<dbReference type="Gene3D" id="1.20.1250.20">
    <property type="entry name" value="MFS general substrate transporter like domains"/>
    <property type="match status" value="2"/>
</dbReference>
<dbReference type="Pfam" id="PF00083">
    <property type="entry name" value="Sugar_tr"/>
    <property type="match status" value="2"/>
</dbReference>
<dbReference type="GO" id="GO:0048471">
    <property type="term" value="C:perinuclear region of cytoplasm"/>
    <property type="evidence" value="ECO:0007669"/>
    <property type="project" value="UniProtKB-SubCell"/>
</dbReference>
<keyword evidence="6" id="KW-0963">Cytoplasm</keyword>
<dbReference type="FunFam" id="1.20.1250.20:FF:000164">
    <property type="entry name" value="solute carrier family 2, facilitated glucose transporter member 10"/>
    <property type="match status" value="1"/>
</dbReference>
<evidence type="ECO:0000256" key="8">
    <source>
        <dbReference type="ARBA" id="ARBA00022692"/>
    </source>
</evidence>
<keyword evidence="8 14" id="KW-0812">Transmembrane</keyword>
<dbReference type="InterPro" id="IPR050820">
    <property type="entry name" value="MFS_Sugar_Transporter"/>
</dbReference>
<keyword evidence="17" id="KW-1185">Reference proteome</keyword>
<keyword evidence="7" id="KW-0762">Sugar transport</keyword>
<keyword evidence="9 14" id="KW-1133">Transmembrane helix</keyword>
<evidence type="ECO:0000259" key="15">
    <source>
        <dbReference type="PROSITE" id="PS50850"/>
    </source>
</evidence>
<proteinExistence type="inferred from homology"/>
<keyword evidence="5" id="KW-0813">Transport</keyword>
<dbReference type="OMA" id="GCYRIPV"/>
<evidence type="ECO:0000256" key="6">
    <source>
        <dbReference type="ARBA" id="ARBA00022490"/>
    </source>
</evidence>
<evidence type="ECO:0000256" key="1">
    <source>
        <dbReference type="ARBA" id="ARBA00000618"/>
    </source>
</evidence>
<dbReference type="GO" id="GO:1904659">
    <property type="term" value="P:D-glucose transmembrane transport"/>
    <property type="evidence" value="ECO:0007669"/>
    <property type="project" value="TreeGrafter"/>
</dbReference>
<sequence>MGKTASVLFLCSTVALLGGLIFGYELGIISGALLQLQQSFALSCWQQEVLVSALLIGAFLASLVAGPVIDYHGKKKAMLLGTILTCGGSVILSLASAFTVLVTGRLVIGFAMSVSSTACCIYVSEMVRPHQRGMLVSLYEVGITVGILSAYALNYVWSDVGSGWKYMFGLAIGPAALQGFSLIFLPSSPRCVTTGDDESQKVLLQLYSTDRDHLDSQDVHSAERIEDQYSFLDLFGSKDNMRTRMVVALVLVMSQQLTGQPNVLYYASIIFRSVGFHSNHSAVLASVGLGIVKVLATLVAMVCADKVGRRTLLMSGCTVMSVSVTVIAFLNQNLTVELHKTCRVETQVNGSFHTLNSSLTSDSVVWKSNSWFTNNSQVNTMSSVPDNPHFTFDDRFSSNRSLQVVDVVDSWLPTSEETFHMKNPKSHIRRNAIGSTRFSKHLALNWIMLLSMMAFVSGYSIGFGPMTWLVLSEIFPAGIRGRAFSFSSSFNWATNILVTLTFLDTIDTVGLSGTFLFYGLVGFASVVFIYLFLPETKGESLEQIDKHFSGARVSEIKCCCRIPDRRGASGDRYQRVEVSSL</sequence>
<dbReference type="InParanoid" id="A0A4W3J2R5"/>
<dbReference type="PROSITE" id="PS00216">
    <property type="entry name" value="SUGAR_TRANSPORT_1"/>
    <property type="match status" value="1"/>
</dbReference>
<feature type="transmembrane region" description="Helical" evidence="14">
    <location>
        <begin position="246"/>
        <end position="271"/>
    </location>
</feature>
<evidence type="ECO:0000256" key="13">
    <source>
        <dbReference type="ARBA" id="ARBA00042909"/>
    </source>
</evidence>
<feature type="transmembrane region" description="Helical" evidence="14">
    <location>
        <begin position="163"/>
        <end position="185"/>
    </location>
</feature>
<accession>A0A4W3J2R5</accession>
<dbReference type="RefSeq" id="XP_042197756.1">
    <property type="nucleotide sequence ID" value="XM_042341822.1"/>
</dbReference>
<feature type="transmembrane region" description="Helical" evidence="14">
    <location>
        <begin position="483"/>
        <end position="503"/>
    </location>
</feature>
<dbReference type="RefSeq" id="XP_042197755.1">
    <property type="nucleotide sequence ID" value="XM_042341821.1"/>
</dbReference>
<comment type="catalytic activity">
    <reaction evidence="1">
        <text>D-glucose(out) = D-glucose(in)</text>
        <dbReference type="Rhea" id="RHEA:60376"/>
        <dbReference type="ChEBI" id="CHEBI:4167"/>
    </reaction>
</comment>
<protein>
    <recommendedName>
        <fullName evidence="12">Solute carrier family 2, facilitated glucose transporter member 10</fullName>
    </recommendedName>
    <alternativeName>
        <fullName evidence="13">Glucose transporter type 10</fullName>
    </alternativeName>
</protein>
<name>A0A4W3J2R5_CALMI</name>
<dbReference type="PRINTS" id="PR00171">
    <property type="entry name" value="SUGRTRNSPORT"/>
</dbReference>
<dbReference type="GO" id="GO:0055056">
    <property type="term" value="F:D-glucose transmembrane transporter activity"/>
    <property type="evidence" value="ECO:0007669"/>
    <property type="project" value="TreeGrafter"/>
</dbReference>
<reference evidence="17" key="3">
    <citation type="journal article" date="2014" name="Nature">
        <title>Elephant shark genome provides unique insights into gnathostome evolution.</title>
        <authorList>
            <consortium name="International Elephant Shark Genome Sequencing Consortium"/>
            <person name="Venkatesh B."/>
            <person name="Lee A.P."/>
            <person name="Ravi V."/>
            <person name="Maurya A.K."/>
            <person name="Lian M.M."/>
            <person name="Swann J.B."/>
            <person name="Ohta Y."/>
            <person name="Flajnik M.F."/>
            <person name="Sutoh Y."/>
            <person name="Kasahara M."/>
            <person name="Hoon S."/>
            <person name="Gangu V."/>
            <person name="Roy S.W."/>
            <person name="Irimia M."/>
            <person name="Korzh V."/>
            <person name="Kondrychyn I."/>
            <person name="Lim Z.W."/>
            <person name="Tay B.H."/>
            <person name="Tohari S."/>
            <person name="Kong K.W."/>
            <person name="Ho S."/>
            <person name="Lorente-Galdos B."/>
            <person name="Quilez J."/>
            <person name="Marques-Bonet T."/>
            <person name="Raney B.J."/>
            <person name="Ingham P.W."/>
            <person name="Tay A."/>
            <person name="Hillier L.W."/>
            <person name="Minx P."/>
            <person name="Boehm T."/>
            <person name="Wilson R.K."/>
            <person name="Brenner S."/>
            <person name="Warren W.C."/>
        </authorList>
    </citation>
    <scope>NUCLEOTIDE SEQUENCE [LARGE SCALE GENOMIC DNA]</scope>
</reference>
<feature type="transmembrane region" description="Helical" evidence="14">
    <location>
        <begin position="283"/>
        <end position="304"/>
    </location>
</feature>
<gene>
    <name evidence="16" type="primary">LOC103186264</name>
</gene>
<dbReference type="InterPro" id="IPR020846">
    <property type="entry name" value="MFS_dom"/>
</dbReference>
<dbReference type="InterPro" id="IPR003663">
    <property type="entry name" value="Sugar/inositol_transpt"/>
</dbReference>
<feature type="transmembrane region" description="Helical" evidence="14">
    <location>
        <begin position="47"/>
        <end position="65"/>
    </location>
</feature>
<feature type="transmembrane region" description="Helical" evidence="14">
    <location>
        <begin position="311"/>
        <end position="330"/>
    </location>
</feature>
<dbReference type="InterPro" id="IPR036259">
    <property type="entry name" value="MFS_trans_sf"/>
</dbReference>
<dbReference type="GO" id="GO:0016020">
    <property type="term" value="C:membrane"/>
    <property type="evidence" value="ECO:0007669"/>
    <property type="project" value="InterPro"/>
</dbReference>
<comment type="subcellular location">
    <subcellularLocation>
        <location evidence="3">Cytoplasm</location>
        <location evidence="3">Perinuclear region</location>
    </subcellularLocation>
    <subcellularLocation>
        <location evidence="2">Endomembrane system</location>
        <topology evidence="2">Multi-pass membrane protein</topology>
    </subcellularLocation>
</comment>
<dbReference type="PANTHER" id="PTHR48023:SF7">
    <property type="entry name" value="SOLUTE CARRIER FAMILY 2, FACILITATED GLUCOSE TRANSPORTER MEMBER 10"/>
    <property type="match status" value="1"/>
</dbReference>
<comment type="similarity">
    <text evidence="4">Belongs to the major facilitator superfamily. Sugar transporter (TC 2.A.1.1) family. Glucose transporter subfamily.</text>
</comment>
<dbReference type="InterPro" id="IPR005829">
    <property type="entry name" value="Sugar_transporter_CS"/>
</dbReference>
<dbReference type="GO" id="GO:0012505">
    <property type="term" value="C:endomembrane system"/>
    <property type="evidence" value="ECO:0007669"/>
    <property type="project" value="UniProtKB-SubCell"/>
</dbReference>
<dbReference type="FunFam" id="1.20.1250.20:FF:000208">
    <property type="entry name" value="solute carrier family 2, facilitated glucose transporter member 10"/>
    <property type="match status" value="1"/>
</dbReference>
<keyword evidence="10 14" id="KW-0472">Membrane</keyword>
<reference evidence="16" key="5">
    <citation type="submission" date="2025-09" db="UniProtKB">
        <authorList>
            <consortium name="Ensembl"/>
        </authorList>
    </citation>
    <scope>IDENTIFICATION</scope>
</reference>
<reference evidence="17" key="2">
    <citation type="journal article" date="2007" name="PLoS Biol.">
        <title>Survey sequencing and comparative analysis of the elephant shark (Callorhinchus milii) genome.</title>
        <authorList>
            <person name="Venkatesh B."/>
            <person name="Kirkness E.F."/>
            <person name="Loh Y.H."/>
            <person name="Halpern A.L."/>
            <person name="Lee A.P."/>
            <person name="Johnson J."/>
            <person name="Dandona N."/>
            <person name="Viswanathan L.D."/>
            <person name="Tay A."/>
            <person name="Venter J.C."/>
            <person name="Strausberg R.L."/>
            <person name="Brenner S."/>
        </authorList>
    </citation>
    <scope>NUCLEOTIDE SEQUENCE [LARGE SCALE GENOMIC DNA]</scope>
</reference>
<reference evidence="16" key="4">
    <citation type="submission" date="2025-08" db="UniProtKB">
        <authorList>
            <consortium name="Ensembl"/>
        </authorList>
    </citation>
    <scope>IDENTIFICATION</scope>
</reference>
<dbReference type="AlphaFoldDB" id="A0A4W3J2R5"/>
<evidence type="ECO:0000256" key="4">
    <source>
        <dbReference type="ARBA" id="ARBA00007004"/>
    </source>
</evidence>
<feature type="transmembrane region" description="Helical" evidence="14">
    <location>
        <begin position="446"/>
        <end position="471"/>
    </location>
</feature>
<evidence type="ECO:0000256" key="7">
    <source>
        <dbReference type="ARBA" id="ARBA00022597"/>
    </source>
</evidence>
<evidence type="ECO:0000256" key="11">
    <source>
        <dbReference type="ARBA" id="ARBA00037777"/>
    </source>
</evidence>
<dbReference type="PANTHER" id="PTHR48023">
    <property type="entry name" value="D-XYLOSE-PROTON SYMPORTER-LIKE 2"/>
    <property type="match status" value="1"/>
</dbReference>
<dbReference type="PROSITE" id="PS50850">
    <property type="entry name" value="MFS"/>
    <property type="match status" value="1"/>
</dbReference>
<dbReference type="OrthoDB" id="4142200at2759"/>
<evidence type="ECO:0000256" key="5">
    <source>
        <dbReference type="ARBA" id="ARBA00022448"/>
    </source>
</evidence>
<feature type="domain" description="Major facilitator superfamily (MFS) profile" evidence="15">
    <location>
        <begin position="11"/>
        <end position="537"/>
    </location>
</feature>
<evidence type="ECO:0000256" key="2">
    <source>
        <dbReference type="ARBA" id="ARBA00004127"/>
    </source>
</evidence>
<dbReference type="GeneID" id="103186264"/>
<evidence type="ECO:0000313" key="17">
    <source>
        <dbReference type="Proteomes" id="UP000314986"/>
    </source>
</evidence>
<feature type="transmembrane region" description="Helical" evidence="14">
    <location>
        <begin position="106"/>
        <end position="124"/>
    </location>
</feature>
<organism evidence="16 17">
    <name type="scientific">Callorhinchus milii</name>
    <name type="common">Ghost shark</name>
    <dbReference type="NCBI Taxonomy" id="7868"/>
    <lineage>
        <taxon>Eukaryota</taxon>
        <taxon>Metazoa</taxon>
        <taxon>Chordata</taxon>
        <taxon>Craniata</taxon>
        <taxon>Vertebrata</taxon>
        <taxon>Chondrichthyes</taxon>
        <taxon>Holocephali</taxon>
        <taxon>Chimaeriformes</taxon>
        <taxon>Callorhinchidae</taxon>
        <taxon>Callorhinchus</taxon>
    </lineage>
</organism>
<dbReference type="InterPro" id="IPR005828">
    <property type="entry name" value="MFS_sugar_transport-like"/>
</dbReference>
<evidence type="ECO:0000313" key="16">
    <source>
        <dbReference type="Ensembl" id="ENSCMIP00000036292.1"/>
    </source>
</evidence>
<dbReference type="GeneTree" id="ENSGT00940000159430"/>
<feature type="transmembrane region" description="Helical" evidence="14">
    <location>
        <begin position="136"/>
        <end position="157"/>
    </location>
</feature>
<evidence type="ECO:0000256" key="10">
    <source>
        <dbReference type="ARBA" id="ARBA00023136"/>
    </source>
</evidence>
<comment type="function">
    <text evidence="11">Facilitative glucose transporter required for the development of the cardiovascular system.</text>
</comment>
<dbReference type="SUPFAM" id="SSF103473">
    <property type="entry name" value="MFS general substrate transporter"/>
    <property type="match status" value="1"/>
</dbReference>
<dbReference type="STRING" id="7868.ENSCMIP00000036292"/>
<feature type="transmembrane region" description="Helical" evidence="14">
    <location>
        <begin position="77"/>
        <end position="100"/>
    </location>
</feature>
<dbReference type="GO" id="GO:0072359">
    <property type="term" value="P:circulatory system development"/>
    <property type="evidence" value="ECO:0007669"/>
    <property type="project" value="TreeGrafter"/>
</dbReference>